<dbReference type="EMBL" id="JANEYF010003969">
    <property type="protein sequence ID" value="KAJ8932748.1"/>
    <property type="molecule type" value="Genomic_DNA"/>
</dbReference>
<proteinExistence type="predicted"/>
<evidence type="ECO:0000313" key="1">
    <source>
        <dbReference type="EMBL" id="KAJ8932748.1"/>
    </source>
</evidence>
<dbReference type="AlphaFoldDB" id="A0AAV8X1Z3"/>
<keyword evidence="2" id="KW-1185">Reference proteome</keyword>
<comment type="caution">
    <text evidence="1">The sequence shown here is derived from an EMBL/GenBank/DDBJ whole genome shotgun (WGS) entry which is preliminary data.</text>
</comment>
<organism evidence="1 2">
    <name type="scientific">Rhamnusium bicolor</name>
    <dbReference type="NCBI Taxonomy" id="1586634"/>
    <lineage>
        <taxon>Eukaryota</taxon>
        <taxon>Metazoa</taxon>
        <taxon>Ecdysozoa</taxon>
        <taxon>Arthropoda</taxon>
        <taxon>Hexapoda</taxon>
        <taxon>Insecta</taxon>
        <taxon>Pterygota</taxon>
        <taxon>Neoptera</taxon>
        <taxon>Endopterygota</taxon>
        <taxon>Coleoptera</taxon>
        <taxon>Polyphaga</taxon>
        <taxon>Cucujiformia</taxon>
        <taxon>Chrysomeloidea</taxon>
        <taxon>Cerambycidae</taxon>
        <taxon>Lepturinae</taxon>
        <taxon>Rhagiini</taxon>
        <taxon>Rhamnusium</taxon>
    </lineage>
</organism>
<evidence type="ECO:0008006" key="3">
    <source>
        <dbReference type="Google" id="ProtNLM"/>
    </source>
</evidence>
<name>A0AAV8X1Z3_9CUCU</name>
<protein>
    <recommendedName>
        <fullName evidence="3">Reverse transcriptase domain-containing protein</fullName>
    </recommendedName>
</protein>
<reference evidence="1" key="1">
    <citation type="journal article" date="2023" name="Insect Mol. Biol.">
        <title>Genome sequencing provides insights into the evolution of gene families encoding plant cell wall-degrading enzymes in longhorned beetles.</title>
        <authorList>
            <person name="Shin N.R."/>
            <person name="Okamura Y."/>
            <person name="Kirsch R."/>
            <person name="Pauchet Y."/>
        </authorList>
    </citation>
    <scope>NUCLEOTIDE SEQUENCE</scope>
    <source>
        <strain evidence="1">RBIC_L_NR</strain>
    </source>
</reference>
<evidence type="ECO:0000313" key="2">
    <source>
        <dbReference type="Proteomes" id="UP001162156"/>
    </source>
</evidence>
<gene>
    <name evidence="1" type="ORF">NQ314_014448</name>
</gene>
<sequence length="149" mass="16875">MKSGKAPGLDGIPPEIVKEIIKIYPDFLLKLLNGLLRKQELPTQWKIAKVILLLQDGKSRESPKSYRPICLLDPIGKLYELMIRARLEDELQKGRRTVGSAIWLSKGKINNTCCGKSLGYIGRIKGKVVRFNNVGCPECLQYSLLEHYH</sequence>
<dbReference type="Proteomes" id="UP001162156">
    <property type="component" value="Unassembled WGS sequence"/>
</dbReference>
<dbReference type="PANTHER" id="PTHR19446">
    <property type="entry name" value="REVERSE TRANSCRIPTASES"/>
    <property type="match status" value="1"/>
</dbReference>
<accession>A0AAV8X1Z3</accession>